<comment type="caution">
    <text evidence="3">The sequence shown here is derived from an EMBL/GenBank/DDBJ whole genome shotgun (WGS) entry which is preliminary data.</text>
</comment>
<evidence type="ECO:0000259" key="2">
    <source>
        <dbReference type="Pfam" id="PF07331"/>
    </source>
</evidence>
<name>A0A2S9IPH5_9HYPH</name>
<keyword evidence="4" id="KW-1185">Reference proteome</keyword>
<reference evidence="3 4" key="1">
    <citation type="submission" date="2018-02" db="EMBL/GenBank/DDBJ databases">
        <title>The draft genome of Phyllobacterium sp. 1N-3.</title>
        <authorList>
            <person name="Liu L."/>
            <person name="Li L."/>
            <person name="Zhang X."/>
            <person name="Wang T."/>
            <person name="Liang L."/>
        </authorList>
    </citation>
    <scope>NUCLEOTIDE SEQUENCE [LARGE SCALE GENOMIC DNA]</scope>
    <source>
        <strain evidence="3 4">1N-3</strain>
    </source>
</reference>
<dbReference type="InterPro" id="IPR009936">
    <property type="entry name" value="DUF1468"/>
</dbReference>
<keyword evidence="1" id="KW-0472">Membrane</keyword>
<evidence type="ECO:0000256" key="1">
    <source>
        <dbReference type="SAM" id="Phobius"/>
    </source>
</evidence>
<dbReference type="EMBL" id="PVBR01000012">
    <property type="protein sequence ID" value="PRD42427.1"/>
    <property type="molecule type" value="Genomic_DNA"/>
</dbReference>
<gene>
    <name evidence="3" type="ORF">C5748_16740</name>
</gene>
<sequence>MAMRRLQWKNRLLLPLFLFVLTTVYIAAALQIQPQFSEGLVGPGFMPLVTAFIMYAALARVIWNDLAEEREKPEGSLLPPFLIVLATILYIIAFKPLGYSAATFLFVLALFHLFQFQEGQMIKRLLYAVAVTAIFYGLFALAFGIRLPTLIGVI</sequence>
<evidence type="ECO:0000313" key="4">
    <source>
        <dbReference type="Proteomes" id="UP000239434"/>
    </source>
</evidence>
<keyword evidence="1" id="KW-0812">Transmembrane</keyword>
<feature type="domain" description="DUF1468" evidence="2">
    <location>
        <begin position="14"/>
        <end position="148"/>
    </location>
</feature>
<dbReference type="AlphaFoldDB" id="A0A2S9IPH5"/>
<feature type="transmembrane region" description="Helical" evidence="1">
    <location>
        <begin position="99"/>
        <end position="116"/>
    </location>
</feature>
<feature type="transmembrane region" description="Helical" evidence="1">
    <location>
        <begin position="45"/>
        <end position="63"/>
    </location>
</feature>
<evidence type="ECO:0000313" key="3">
    <source>
        <dbReference type="EMBL" id="PRD42427.1"/>
    </source>
</evidence>
<feature type="transmembrane region" description="Helical" evidence="1">
    <location>
        <begin position="125"/>
        <end position="145"/>
    </location>
</feature>
<feature type="transmembrane region" description="Helical" evidence="1">
    <location>
        <begin position="75"/>
        <end position="93"/>
    </location>
</feature>
<dbReference type="Pfam" id="PF07331">
    <property type="entry name" value="TctB"/>
    <property type="match status" value="1"/>
</dbReference>
<dbReference type="RefSeq" id="WP_105743066.1">
    <property type="nucleotide sequence ID" value="NZ_PVBR01000012.1"/>
</dbReference>
<dbReference type="Proteomes" id="UP000239434">
    <property type="component" value="Unassembled WGS sequence"/>
</dbReference>
<accession>A0A2S9IPH5</accession>
<organism evidence="3 4">
    <name type="scientific">Phyllobacterium phragmitis</name>
    <dbReference type="NCBI Taxonomy" id="2670329"/>
    <lineage>
        <taxon>Bacteria</taxon>
        <taxon>Pseudomonadati</taxon>
        <taxon>Pseudomonadota</taxon>
        <taxon>Alphaproteobacteria</taxon>
        <taxon>Hyphomicrobiales</taxon>
        <taxon>Phyllobacteriaceae</taxon>
        <taxon>Phyllobacterium</taxon>
    </lineage>
</organism>
<keyword evidence="1" id="KW-1133">Transmembrane helix</keyword>
<proteinExistence type="predicted"/>
<protein>
    <recommendedName>
        <fullName evidence="2">DUF1468 domain-containing protein</fullName>
    </recommendedName>
</protein>